<dbReference type="RefSeq" id="WP_267026694.1">
    <property type="nucleotide sequence ID" value="NZ_JAIFZO010000002.1"/>
</dbReference>
<sequence length="161" mass="17577">MSLHAIEITLVRPTVKKELKAARRESRLPLVVSADQVRLLTMICAPNRQAALRGVWAALENLLPIDALWTAYADNGMHLLSVQVSEEVCSRAQDAAAVAGQDPDEYMKRALLDAIARDQADTDARLNAALDHLVAEFTPEQITAAAARRIAPYPGVVTARR</sequence>
<dbReference type="Proteomes" id="UP001165590">
    <property type="component" value="Unassembled WGS sequence"/>
</dbReference>
<proteinExistence type="predicted"/>
<accession>A0ABT3V1Y7</accession>
<protein>
    <submittedName>
        <fullName evidence="1">Uncharacterized protein</fullName>
    </submittedName>
</protein>
<organism evidence="1 2">
    <name type="scientific">Streptomyces ortus</name>
    <dbReference type="NCBI Taxonomy" id="2867268"/>
    <lineage>
        <taxon>Bacteria</taxon>
        <taxon>Bacillati</taxon>
        <taxon>Actinomycetota</taxon>
        <taxon>Actinomycetes</taxon>
        <taxon>Kitasatosporales</taxon>
        <taxon>Streptomycetaceae</taxon>
        <taxon>Streptomyces</taxon>
    </lineage>
</organism>
<dbReference type="EMBL" id="JAIFZO010000002">
    <property type="protein sequence ID" value="MCX4233793.1"/>
    <property type="molecule type" value="Genomic_DNA"/>
</dbReference>
<gene>
    <name evidence="1" type="ORF">K3769_13615</name>
</gene>
<evidence type="ECO:0000313" key="1">
    <source>
        <dbReference type="EMBL" id="MCX4233793.1"/>
    </source>
</evidence>
<name>A0ABT3V1Y7_9ACTN</name>
<keyword evidence="2" id="KW-1185">Reference proteome</keyword>
<evidence type="ECO:0000313" key="2">
    <source>
        <dbReference type="Proteomes" id="UP001165590"/>
    </source>
</evidence>
<comment type="caution">
    <text evidence="1">The sequence shown here is derived from an EMBL/GenBank/DDBJ whole genome shotgun (WGS) entry which is preliminary data.</text>
</comment>
<reference evidence="1" key="1">
    <citation type="journal article" date="2022" name="bioRxiv">
        <title>Discovery and biosynthetic assessment of Streptomyces ortus sp nov. isolated from a deep-sea sponge.</title>
        <authorList>
            <person name="Williams S.E."/>
        </authorList>
    </citation>
    <scope>NUCLEOTIDE SEQUENCE</scope>
    <source>
        <strain evidence="1">A15ISP2-DRY2</strain>
    </source>
</reference>